<evidence type="ECO:0000256" key="5">
    <source>
        <dbReference type="ARBA" id="ARBA00022975"/>
    </source>
</evidence>
<gene>
    <name evidence="6 8" type="primary">pyrE</name>
    <name evidence="8" type="ORF">BBEV_1888</name>
</gene>
<comment type="similarity">
    <text evidence="6">Belongs to the purine/pyrimidine phosphoribosyltransferase family. PyrE subfamily.</text>
</comment>
<dbReference type="PANTHER" id="PTHR19278:SF9">
    <property type="entry name" value="URIDINE 5'-MONOPHOSPHATE SYNTHASE"/>
    <property type="match status" value="1"/>
</dbReference>
<evidence type="ECO:0000256" key="6">
    <source>
        <dbReference type="HAMAP-Rule" id="MF_01208"/>
    </source>
</evidence>
<dbReference type="InterPro" id="IPR004467">
    <property type="entry name" value="Or_phspho_trans_dom"/>
</dbReference>
<dbReference type="PATRIC" id="fig|632773.3.peg.1977"/>
<dbReference type="SUPFAM" id="SSF53271">
    <property type="entry name" value="PRTase-like"/>
    <property type="match status" value="1"/>
</dbReference>
<dbReference type="GO" id="GO:0019856">
    <property type="term" value="P:pyrimidine nucleobase biosynthetic process"/>
    <property type="evidence" value="ECO:0007669"/>
    <property type="project" value="TreeGrafter"/>
</dbReference>
<keyword evidence="3 6" id="KW-0328">Glycosyltransferase</keyword>
<feature type="domain" description="Phosphoribosyltransferase" evidence="7">
    <location>
        <begin position="48"/>
        <end position="145"/>
    </location>
</feature>
<comment type="catalytic activity">
    <reaction evidence="6">
        <text>orotidine 5'-phosphate + diphosphate = orotate + 5-phospho-alpha-D-ribose 1-diphosphate</text>
        <dbReference type="Rhea" id="RHEA:10380"/>
        <dbReference type="ChEBI" id="CHEBI:30839"/>
        <dbReference type="ChEBI" id="CHEBI:33019"/>
        <dbReference type="ChEBI" id="CHEBI:57538"/>
        <dbReference type="ChEBI" id="CHEBI:58017"/>
        <dbReference type="EC" id="2.4.2.10"/>
    </reaction>
</comment>
<feature type="binding site" evidence="6">
    <location>
        <position position="102"/>
    </location>
    <ligand>
        <name>5-phospho-alpha-D-ribose 1-diphosphate</name>
        <dbReference type="ChEBI" id="CHEBI:58017"/>
        <note>ligand shared between dimeric partners</note>
    </ligand>
</feature>
<feature type="binding site" evidence="6">
    <location>
        <position position="128"/>
    </location>
    <ligand>
        <name>orotate</name>
        <dbReference type="ChEBI" id="CHEBI:30839"/>
    </ligand>
</feature>
<dbReference type="GO" id="GO:0004588">
    <property type="term" value="F:orotate phosphoribosyltransferase activity"/>
    <property type="evidence" value="ECO:0007669"/>
    <property type="project" value="UniProtKB-UniRule"/>
</dbReference>
<dbReference type="UniPathway" id="UPA00070">
    <property type="reaction ID" value="UER00119"/>
</dbReference>
<accession>A0A1D7QWA0</accession>
<reference evidence="8 9" key="1">
    <citation type="submission" date="2015-08" db="EMBL/GenBank/DDBJ databases">
        <title>The complete genome sequence of Bacillus beveridgei MLTeJB.</title>
        <authorList>
            <person name="Hanson T.E."/>
            <person name="Mesa C."/>
            <person name="Basesman S.M."/>
            <person name="Oremland R.S."/>
        </authorList>
    </citation>
    <scope>NUCLEOTIDE SEQUENCE [LARGE SCALE GENOMIC DNA]</scope>
    <source>
        <strain evidence="8 9">MLTeJB</strain>
    </source>
</reference>
<dbReference type="CDD" id="cd06223">
    <property type="entry name" value="PRTases_typeI"/>
    <property type="match status" value="1"/>
</dbReference>
<dbReference type="InterPro" id="IPR029057">
    <property type="entry name" value="PRTase-like"/>
</dbReference>
<protein>
    <recommendedName>
        <fullName evidence="2 6">Orotate phosphoribosyltransferase</fullName>
        <shortName evidence="6">OPRT</shortName>
        <shortName evidence="6">OPRTase</shortName>
        <ecNumber evidence="2 6">2.4.2.10</ecNumber>
    </recommendedName>
</protein>
<evidence type="ECO:0000259" key="7">
    <source>
        <dbReference type="Pfam" id="PF00156"/>
    </source>
</evidence>
<dbReference type="PANTHER" id="PTHR19278">
    <property type="entry name" value="OROTATE PHOSPHORIBOSYLTRANSFERASE"/>
    <property type="match status" value="1"/>
</dbReference>
<dbReference type="EC" id="2.4.2.10" evidence="2 6"/>
<dbReference type="NCBIfam" id="TIGR00336">
    <property type="entry name" value="pyrE"/>
    <property type="match status" value="1"/>
</dbReference>
<dbReference type="Proteomes" id="UP000094463">
    <property type="component" value="Chromosome"/>
</dbReference>
<feature type="binding site" evidence="6">
    <location>
        <position position="98"/>
    </location>
    <ligand>
        <name>5-phospho-alpha-D-ribose 1-diphosphate</name>
        <dbReference type="ChEBI" id="CHEBI:58017"/>
        <note>ligand shared between dimeric partners</note>
    </ligand>
</feature>
<keyword evidence="4 6" id="KW-0808">Transferase</keyword>
<keyword evidence="5 6" id="KW-0665">Pyrimidine biosynthesis</keyword>
<name>A0A1D7QWA0_9BACI</name>
<dbReference type="OrthoDB" id="9802134at2"/>
<evidence type="ECO:0000256" key="1">
    <source>
        <dbReference type="ARBA" id="ARBA00004889"/>
    </source>
</evidence>
<evidence type="ECO:0000256" key="3">
    <source>
        <dbReference type="ARBA" id="ARBA00022676"/>
    </source>
</evidence>
<evidence type="ECO:0000313" key="9">
    <source>
        <dbReference type="Proteomes" id="UP000094463"/>
    </source>
</evidence>
<dbReference type="KEGG" id="bbev:BBEV_1888"/>
<dbReference type="Gene3D" id="3.40.50.2020">
    <property type="match status" value="1"/>
</dbReference>
<comment type="caution">
    <text evidence="6">Lacks conserved residue(s) required for the propagation of feature annotation.</text>
</comment>
<keyword evidence="6" id="KW-0460">Magnesium</keyword>
<dbReference type="Pfam" id="PF00156">
    <property type="entry name" value="Pribosyltran"/>
    <property type="match status" value="1"/>
</dbReference>
<feature type="binding site" evidence="6">
    <location>
        <position position="104"/>
    </location>
    <ligand>
        <name>5-phospho-alpha-D-ribose 1-diphosphate</name>
        <dbReference type="ChEBI" id="CHEBI:58017"/>
        <note>ligand shared between dimeric partners</note>
    </ligand>
</feature>
<organism evidence="8 9">
    <name type="scientific">Salisediminibacterium beveridgei</name>
    <dbReference type="NCBI Taxonomy" id="632773"/>
    <lineage>
        <taxon>Bacteria</taxon>
        <taxon>Bacillati</taxon>
        <taxon>Bacillota</taxon>
        <taxon>Bacilli</taxon>
        <taxon>Bacillales</taxon>
        <taxon>Bacillaceae</taxon>
        <taxon>Salisediminibacterium</taxon>
    </lineage>
</organism>
<dbReference type="RefSeq" id="WP_069365252.1">
    <property type="nucleotide sequence ID" value="NZ_CP012502.1"/>
</dbReference>
<sequence length="210" mass="22987">MTTTTRDKLAELLLEIGAVSLSPDHPYTWSSGIQSPIYCDNRLLMAYPNERKQVIQAFCKAIEDMELTIDVIAGTSTAGIPHAAWISETLNLPMAYIRGSAKGHGKQNRIEGRINKGDRVLIIEDLISTGGSSIEAAESVREAGGIVTDILAIFSYNLQRSNELAKEKSIGIHTLTDFDALIESASAKGDLTSDQLKSLREWKRNPAGWK</sequence>
<dbReference type="STRING" id="632773.BBEV_1888"/>
<dbReference type="InterPro" id="IPR000836">
    <property type="entry name" value="PRTase_dom"/>
</dbReference>
<feature type="binding site" description="in other chain" evidence="6">
    <location>
        <begin position="124"/>
        <end position="132"/>
    </location>
    <ligand>
        <name>5-phospho-alpha-D-ribose 1-diphosphate</name>
        <dbReference type="ChEBI" id="CHEBI:58017"/>
        <note>ligand shared between dimeric partners</note>
    </ligand>
</feature>
<dbReference type="GO" id="GO:0044205">
    <property type="term" value="P:'de novo' UMP biosynthetic process"/>
    <property type="evidence" value="ECO:0007669"/>
    <property type="project" value="UniProtKB-UniRule"/>
</dbReference>
<dbReference type="EMBL" id="CP012502">
    <property type="protein sequence ID" value="AOM83249.1"/>
    <property type="molecule type" value="Genomic_DNA"/>
</dbReference>
<evidence type="ECO:0000256" key="2">
    <source>
        <dbReference type="ARBA" id="ARBA00011971"/>
    </source>
</evidence>
<evidence type="ECO:0000313" key="8">
    <source>
        <dbReference type="EMBL" id="AOM83249.1"/>
    </source>
</evidence>
<dbReference type="AlphaFoldDB" id="A0A1D7QWA0"/>
<comment type="pathway">
    <text evidence="1 6">Pyrimidine metabolism; UMP biosynthesis via de novo pathway; UMP from orotate: step 1/2.</text>
</comment>
<comment type="subunit">
    <text evidence="6">Homodimer.</text>
</comment>
<dbReference type="InterPro" id="IPR023031">
    <property type="entry name" value="OPRT"/>
</dbReference>
<proteinExistence type="inferred from homology"/>
<comment type="cofactor">
    <cofactor evidence="6">
        <name>Mg(2+)</name>
        <dbReference type="ChEBI" id="CHEBI:18420"/>
    </cofactor>
</comment>
<dbReference type="GO" id="GO:0000287">
    <property type="term" value="F:magnesium ion binding"/>
    <property type="evidence" value="ECO:0007669"/>
    <property type="project" value="UniProtKB-UniRule"/>
</dbReference>
<dbReference type="HAMAP" id="MF_01208">
    <property type="entry name" value="PyrE"/>
    <property type="match status" value="1"/>
</dbReference>
<evidence type="ECO:0000256" key="4">
    <source>
        <dbReference type="ARBA" id="ARBA00022679"/>
    </source>
</evidence>
<comment type="function">
    <text evidence="6">Catalyzes the transfer of a ribosyl phosphate group from 5-phosphoribose 1-diphosphate to orotate, leading to the formation of orotidine monophosphate (OMP).</text>
</comment>
<keyword evidence="9" id="KW-1185">Reference proteome</keyword>